<dbReference type="OrthoDB" id="2153609at2759"/>
<feature type="non-terminal residue" evidence="2">
    <location>
        <position position="339"/>
    </location>
</feature>
<proteinExistence type="predicted"/>
<sequence>RKNMTSNYHSLHYENDVRYPYTDRVAVGEDYVDFIYQFVKDSNISTKDCKNTASLSNIRNNIIGIPSNFPSHEDFLLKKYDVDISISPWQKQVPYTLVLEFEKDYYFHHIDLEFHEAVYPIRISIYEVYNFGNVTEVWAQDSEDEGRWILLWDGPPQFYKLRQPNFFKLFTSESRIFSPALRSCNFKTKMLRLQFISNSCTQLDAVMLIERFCPIRCSEEFSRIEEEPFSMDYYLHYCKLFDPYNTTRDYKNAYLDILDLQKEFFKYCVIYKSDIATNFHKSKLAHKQVFRKEDVPSSKQGYVNHPLLRNHWNYVKFIEDIKLSSGESKEQRDSFSTLS</sequence>
<reference evidence="2" key="1">
    <citation type="submission" date="2025-08" db="UniProtKB">
        <authorList>
            <consortium name="RefSeq"/>
        </authorList>
    </citation>
    <scope>IDENTIFICATION</scope>
    <source>
        <tissue evidence="2">Whole body</tissue>
    </source>
</reference>
<dbReference type="GeneID" id="112468981"/>
<evidence type="ECO:0000313" key="2">
    <source>
        <dbReference type="RefSeq" id="XP_024894187.1"/>
    </source>
</evidence>
<feature type="non-terminal residue" evidence="2">
    <location>
        <position position="1"/>
    </location>
</feature>
<name>A0A6J1RHC4_9HYME</name>
<keyword evidence="1" id="KW-1185">Reference proteome</keyword>
<dbReference type="RefSeq" id="XP_024894187.1">
    <property type="nucleotide sequence ID" value="XM_025038419.1"/>
</dbReference>
<evidence type="ECO:0000313" key="1">
    <source>
        <dbReference type="Proteomes" id="UP000504618"/>
    </source>
</evidence>
<dbReference type="Proteomes" id="UP000504618">
    <property type="component" value="Unplaced"/>
</dbReference>
<dbReference type="AlphaFoldDB" id="A0A6J1RHC4"/>
<protein>
    <submittedName>
        <fullName evidence="2">Uncharacterized protein LOC112468981</fullName>
    </submittedName>
</protein>
<accession>A0A6J1RHC4</accession>
<organism evidence="1 2">
    <name type="scientific">Temnothorax curvispinosus</name>
    <dbReference type="NCBI Taxonomy" id="300111"/>
    <lineage>
        <taxon>Eukaryota</taxon>
        <taxon>Metazoa</taxon>
        <taxon>Ecdysozoa</taxon>
        <taxon>Arthropoda</taxon>
        <taxon>Hexapoda</taxon>
        <taxon>Insecta</taxon>
        <taxon>Pterygota</taxon>
        <taxon>Neoptera</taxon>
        <taxon>Endopterygota</taxon>
        <taxon>Hymenoptera</taxon>
        <taxon>Apocrita</taxon>
        <taxon>Aculeata</taxon>
        <taxon>Formicoidea</taxon>
        <taxon>Formicidae</taxon>
        <taxon>Myrmicinae</taxon>
        <taxon>Temnothorax</taxon>
    </lineage>
</organism>
<gene>
    <name evidence="2" type="primary">LOC112468981</name>
</gene>